<dbReference type="PANTHER" id="PTHR10977">
    <property type="entry name" value="DIPHOSPHOMEVALONATE DECARBOXYLASE"/>
    <property type="match status" value="1"/>
</dbReference>
<feature type="domain" description="Mvd1 C-terminal" evidence="1">
    <location>
        <begin position="26"/>
        <end position="59"/>
    </location>
</feature>
<protein>
    <recommendedName>
        <fullName evidence="1">Mvd1 C-terminal domain-containing protein</fullName>
    </recommendedName>
</protein>
<reference evidence="3" key="1">
    <citation type="journal article" date="2013" name="Nature">
        <title>Draft genome of the wheat A-genome progenitor Triticum urartu.</title>
        <authorList>
            <person name="Ling H.Q."/>
            <person name="Zhao S."/>
            <person name="Liu D."/>
            <person name="Wang J."/>
            <person name="Sun H."/>
            <person name="Zhang C."/>
            <person name="Fan H."/>
            <person name="Li D."/>
            <person name="Dong L."/>
            <person name="Tao Y."/>
            <person name="Gao C."/>
            <person name="Wu H."/>
            <person name="Li Y."/>
            <person name="Cui Y."/>
            <person name="Guo X."/>
            <person name="Zheng S."/>
            <person name="Wang B."/>
            <person name="Yu K."/>
            <person name="Liang Q."/>
            <person name="Yang W."/>
            <person name="Lou X."/>
            <person name="Chen J."/>
            <person name="Feng M."/>
            <person name="Jian J."/>
            <person name="Zhang X."/>
            <person name="Luo G."/>
            <person name="Jiang Y."/>
            <person name="Liu J."/>
            <person name="Wang Z."/>
            <person name="Sha Y."/>
            <person name="Zhang B."/>
            <person name="Wu H."/>
            <person name="Tang D."/>
            <person name="Shen Q."/>
            <person name="Xue P."/>
            <person name="Zou S."/>
            <person name="Wang X."/>
            <person name="Liu X."/>
            <person name="Wang F."/>
            <person name="Yang Y."/>
            <person name="An X."/>
            <person name="Dong Z."/>
            <person name="Zhang K."/>
            <person name="Zhang X."/>
            <person name="Luo M.C."/>
            <person name="Dvorak J."/>
            <person name="Tong Y."/>
            <person name="Wang J."/>
            <person name="Yang H."/>
            <person name="Li Z."/>
            <person name="Wang D."/>
            <person name="Zhang A."/>
            <person name="Wang J."/>
        </authorList>
    </citation>
    <scope>NUCLEOTIDE SEQUENCE</scope>
    <source>
        <strain evidence="3">cv. G1812</strain>
    </source>
</reference>
<keyword evidence="3" id="KW-1185">Reference proteome</keyword>
<dbReference type="InterPro" id="IPR036554">
    <property type="entry name" value="GHMP_kinase_C_sf"/>
</dbReference>
<evidence type="ECO:0000259" key="1">
    <source>
        <dbReference type="Pfam" id="PF18376"/>
    </source>
</evidence>
<reference evidence="2" key="2">
    <citation type="submission" date="2018-03" db="EMBL/GenBank/DDBJ databases">
        <title>The Triticum urartu genome reveals the dynamic nature of wheat genome evolution.</title>
        <authorList>
            <person name="Ling H."/>
            <person name="Ma B."/>
            <person name="Shi X."/>
            <person name="Liu H."/>
            <person name="Dong L."/>
            <person name="Sun H."/>
            <person name="Cao Y."/>
            <person name="Gao Q."/>
            <person name="Zheng S."/>
            <person name="Li Y."/>
            <person name="Yu Y."/>
            <person name="Du H."/>
            <person name="Qi M."/>
            <person name="Li Y."/>
            <person name="Yu H."/>
            <person name="Cui Y."/>
            <person name="Wang N."/>
            <person name="Chen C."/>
            <person name="Wu H."/>
            <person name="Zhao Y."/>
            <person name="Zhang J."/>
            <person name="Li Y."/>
            <person name="Zhou W."/>
            <person name="Zhang B."/>
            <person name="Hu W."/>
            <person name="Eijk M."/>
            <person name="Tang J."/>
            <person name="Witsenboer H."/>
            <person name="Zhao S."/>
            <person name="Li Z."/>
            <person name="Zhang A."/>
            <person name="Wang D."/>
            <person name="Liang C."/>
        </authorList>
    </citation>
    <scope>NUCLEOTIDE SEQUENCE [LARGE SCALE GENOMIC DNA]</scope>
    <source>
        <strain evidence="2">cv. G1812</strain>
    </source>
</reference>
<organism evidence="2 3">
    <name type="scientific">Triticum urartu</name>
    <name type="common">Red wild einkorn</name>
    <name type="synonym">Crithodium urartu</name>
    <dbReference type="NCBI Taxonomy" id="4572"/>
    <lineage>
        <taxon>Eukaryota</taxon>
        <taxon>Viridiplantae</taxon>
        <taxon>Streptophyta</taxon>
        <taxon>Embryophyta</taxon>
        <taxon>Tracheophyta</taxon>
        <taxon>Spermatophyta</taxon>
        <taxon>Magnoliopsida</taxon>
        <taxon>Liliopsida</taxon>
        <taxon>Poales</taxon>
        <taxon>Poaceae</taxon>
        <taxon>BOP clade</taxon>
        <taxon>Pooideae</taxon>
        <taxon>Triticodae</taxon>
        <taxon>Triticeae</taxon>
        <taxon>Triticinae</taxon>
        <taxon>Triticum</taxon>
    </lineage>
</organism>
<dbReference type="Gene3D" id="3.30.70.890">
    <property type="entry name" value="GHMP kinase, C-terminal domain"/>
    <property type="match status" value="1"/>
</dbReference>
<accession>A0A8R7QW00</accession>
<proteinExistence type="predicted"/>
<name>A0A8R7QW00_TRIUA</name>
<reference evidence="2" key="3">
    <citation type="submission" date="2022-06" db="UniProtKB">
        <authorList>
            <consortium name="EnsemblPlants"/>
        </authorList>
    </citation>
    <scope>IDENTIFICATION</scope>
</reference>
<dbReference type="AlphaFoldDB" id="A0A8R7QW00"/>
<evidence type="ECO:0000313" key="2">
    <source>
        <dbReference type="EnsemblPlants" id="TuG1812G0700001631.01.T02"/>
    </source>
</evidence>
<dbReference type="PANTHER" id="PTHR10977:SF6">
    <property type="entry name" value="DIPHOSPHOMEVALONATE DECARBOXYLASE"/>
    <property type="match status" value="1"/>
</dbReference>
<evidence type="ECO:0000313" key="3">
    <source>
        <dbReference type="Proteomes" id="UP000015106"/>
    </source>
</evidence>
<dbReference type="GO" id="GO:0005829">
    <property type="term" value="C:cytosol"/>
    <property type="evidence" value="ECO:0007669"/>
    <property type="project" value="TreeGrafter"/>
</dbReference>
<dbReference type="InterPro" id="IPR041431">
    <property type="entry name" value="Mvd1_C"/>
</dbReference>
<dbReference type="Proteomes" id="UP000015106">
    <property type="component" value="Chromosome 7"/>
</dbReference>
<dbReference type="EnsemblPlants" id="TuG1812G0700001631.01.T02">
    <property type="protein sequence ID" value="TuG1812G0700001631.01.T02"/>
    <property type="gene ID" value="TuG1812G0700001631.01"/>
</dbReference>
<dbReference type="Gramene" id="TuG1812G0700001631.01.T02">
    <property type="protein sequence ID" value="TuG1812G0700001631.01.T02"/>
    <property type="gene ID" value="TuG1812G0700001631.01"/>
</dbReference>
<dbReference type="SUPFAM" id="SSF55060">
    <property type="entry name" value="GHMP Kinase, C-terminal domain"/>
    <property type="match status" value="1"/>
</dbReference>
<sequence>MGKNDDGSDSMAVQLVDESHWDDLVIIIAVVSSKQKETSSTSGMRDTIETSPLLQYRAQVKCGVRGDTRPRCNEYFASW</sequence>
<dbReference type="GO" id="GO:0004163">
    <property type="term" value="F:diphosphomevalonate decarboxylase activity"/>
    <property type="evidence" value="ECO:0007669"/>
    <property type="project" value="TreeGrafter"/>
</dbReference>
<dbReference type="Pfam" id="PF18376">
    <property type="entry name" value="MDD_C"/>
    <property type="match status" value="1"/>
</dbReference>
<dbReference type="GO" id="GO:0019287">
    <property type="term" value="P:isopentenyl diphosphate biosynthetic process, mevalonate pathway"/>
    <property type="evidence" value="ECO:0007669"/>
    <property type="project" value="TreeGrafter"/>
</dbReference>